<dbReference type="EMBL" id="CAXAJV020001290">
    <property type="protein sequence ID" value="CAL7940742.1"/>
    <property type="molecule type" value="Genomic_DNA"/>
</dbReference>
<proteinExistence type="predicted"/>
<name>A0ABP1NJY8_XYLVO</name>
<feature type="chain" id="PRO_5045029675" description="Spaetzle domain-containing protein" evidence="4">
    <location>
        <begin position="22"/>
        <end position="266"/>
    </location>
</feature>
<evidence type="ECO:0000256" key="3">
    <source>
        <dbReference type="ARBA" id="ARBA00023180"/>
    </source>
</evidence>
<dbReference type="InterPro" id="IPR032104">
    <property type="entry name" value="Spaetzle"/>
</dbReference>
<evidence type="ECO:0000256" key="2">
    <source>
        <dbReference type="ARBA" id="ARBA00023157"/>
    </source>
</evidence>
<keyword evidence="2" id="KW-1015">Disulfide bond</keyword>
<feature type="signal peptide" evidence="4">
    <location>
        <begin position="1"/>
        <end position="21"/>
    </location>
</feature>
<evidence type="ECO:0000256" key="1">
    <source>
        <dbReference type="ARBA" id="ARBA00022729"/>
    </source>
</evidence>
<protein>
    <recommendedName>
        <fullName evidence="5">Spaetzle domain-containing protein</fullName>
    </recommendedName>
</protein>
<keyword evidence="3" id="KW-0325">Glycoprotein</keyword>
<dbReference type="InterPro" id="IPR052444">
    <property type="entry name" value="Spz/Toll_ligand-like"/>
</dbReference>
<dbReference type="Proteomes" id="UP001642520">
    <property type="component" value="Unassembled WGS sequence"/>
</dbReference>
<accession>A0ABP1NJY8</accession>
<feature type="domain" description="Spaetzle" evidence="5">
    <location>
        <begin position="149"/>
        <end position="242"/>
    </location>
</feature>
<dbReference type="Pfam" id="PF16077">
    <property type="entry name" value="Spaetzle"/>
    <property type="match status" value="1"/>
</dbReference>
<dbReference type="Gene3D" id="2.10.90.10">
    <property type="entry name" value="Cystine-knot cytokines"/>
    <property type="match status" value="1"/>
</dbReference>
<dbReference type="SUPFAM" id="SSF57501">
    <property type="entry name" value="Cystine-knot cytokines"/>
    <property type="match status" value="1"/>
</dbReference>
<evidence type="ECO:0000256" key="4">
    <source>
        <dbReference type="SAM" id="SignalP"/>
    </source>
</evidence>
<dbReference type="EMBL" id="CAXAJV020001290">
    <property type="protein sequence ID" value="CAL7940743.1"/>
    <property type="molecule type" value="Genomic_DNA"/>
</dbReference>
<keyword evidence="1 4" id="KW-0732">Signal</keyword>
<evidence type="ECO:0000313" key="7">
    <source>
        <dbReference type="Proteomes" id="UP001642520"/>
    </source>
</evidence>
<gene>
    <name evidence="6" type="ORF">XYLVIOL_LOCUS4640</name>
</gene>
<dbReference type="InterPro" id="IPR029034">
    <property type="entry name" value="Cystine-knot_cytokine"/>
</dbReference>
<evidence type="ECO:0000259" key="5">
    <source>
        <dbReference type="Pfam" id="PF16077"/>
    </source>
</evidence>
<sequence length="266" mass="30086">MVSAITSTAILLSLIFDSIHGNSELSLDQLQRNEYNLDNESPISAASRNDAQYSIPIAWKWPFNLKHLSPMAEISNRNILFPGIIIEPAQLTTETVPTCRGQSFCADVPNYPLKLVDTFLKNNPQYQNYKNSDEMDKDISLRNYNNDVTLCPGVEQIIYPKTGEAKSKTWMYILNSPNFTQGVRIETCMNEGESCKIIDDHTQGYETSCKQKYIYRQLTAATASGTVSQELFRFPASCCCHVDFIGAWRPFRVGRSLALRSNRNQS</sequence>
<dbReference type="PANTHER" id="PTHR23199:SF12">
    <property type="entry name" value="NEUROTROPHIN 1-RELATED"/>
    <property type="match status" value="1"/>
</dbReference>
<evidence type="ECO:0000313" key="6">
    <source>
        <dbReference type="EMBL" id="CAL7940742.1"/>
    </source>
</evidence>
<comment type="caution">
    <text evidence="6">The sequence shown here is derived from an EMBL/GenBank/DDBJ whole genome shotgun (WGS) entry which is preliminary data.</text>
</comment>
<keyword evidence="7" id="KW-1185">Reference proteome</keyword>
<organism evidence="6 7">
    <name type="scientific">Xylocopa violacea</name>
    <name type="common">Violet carpenter bee</name>
    <name type="synonym">Apis violacea</name>
    <dbReference type="NCBI Taxonomy" id="135666"/>
    <lineage>
        <taxon>Eukaryota</taxon>
        <taxon>Metazoa</taxon>
        <taxon>Ecdysozoa</taxon>
        <taxon>Arthropoda</taxon>
        <taxon>Hexapoda</taxon>
        <taxon>Insecta</taxon>
        <taxon>Pterygota</taxon>
        <taxon>Neoptera</taxon>
        <taxon>Endopterygota</taxon>
        <taxon>Hymenoptera</taxon>
        <taxon>Apocrita</taxon>
        <taxon>Aculeata</taxon>
        <taxon>Apoidea</taxon>
        <taxon>Anthophila</taxon>
        <taxon>Apidae</taxon>
        <taxon>Xylocopa</taxon>
        <taxon>Xylocopa</taxon>
    </lineage>
</organism>
<reference evidence="6 7" key="1">
    <citation type="submission" date="2024-08" db="EMBL/GenBank/DDBJ databases">
        <authorList>
            <person name="Will J Nash"/>
            <person name="Angela Man"/>
            <person name="Seanna McTaggart"/>
            <person name="Kendall Baker"/>
            <person name="Tom Barker"/>
            <person name="Leah Catchpole"/>
            <person name="Alex Durrant"/>
            <person name="Karim Gharbi"/>
            <person name="Naomi Irish"/>
            <person name="Gemy Kaithakottil"/>
            <person name="Debby Ku"/>
            <person name="Aaliyah Providence"/>
            <person name="Felix Shaw"/>
            <person name="David Swarbreck"/>
            <person name="Chris Watkins"/>
            <person name="Ann M. McCartney"/>
            <person name="Giulio Formenti"/>
            <person name="Alice Mouton"/>
            <person name="Noel Vella"/>
            <person name="Bjorn M von Reumont"/>
            <person name="Adriana Vella"/>
            <person name="Wilfried Haerty"/>
        </authorList>
    </citation>
    <scope>NUCLEOTIDE SEQUENCE [LARGE SCALE GENOMIC DNA]</scope>
</reference>
<dbReference type="PANTHER" id="PTHR23199">
    <property type="entry name" value="NEUROTROPHIN 1-RELATED"/>
    <property type="match status" value="1"/>
</dbReference>